<sequence>MISSSNFKKREAEIKAALQELEQKAKTTPMPEKQHKLSGYEGLALMAALLGSLGPKK</sequence>
<proteinExistence type="predicted"/>
<protein>
    <submittedName>
        <fullName evidence="1">Uncharacterized protein</fullName>
    </submittedName>
</protein>
<organism evidence="1">
    <name type="scientific">viral metagenome</name>
    <dbReference type="NCBI Taxonomy" id="1070528"/>
    <lineage>
        <taxon>unclassified sequences</taxon>
        <taxon>metagenomes</taxon>
        <taxon>organismal metagenomes</taxon>
    </lineage>
</organism>
<name>A0A6C0IX19_9ZZZZ</name>
<reference evidence="1" key="1">
    <citation type="journal article" date="2020" name="Nature">
        <title>Giant virus diversity and host interactions through global metagenomics.</title>
        <authorList>
            <person name="Schulz F."/>
            <person name="Roux S."/>
            <person name="Paez-Espino D."/>
            <person name="Jungbluth S."/>
            <person name="Walsh D.A."/>
            <person name="Denef V.J."/>
            <person name="McMahon K.D."/>
            <person name="Konstantinidis K.T."/>
            <person name="Eloe-Fadrosh E.A."/>
            <person name="Kyrpides N.C."/>
            <person name="Woyke T."/>
        </authorList>
    </citation>
    <scope>NUCLEOTIDE SEQUENCE</scope>
    <source>
        <strain evidence="1">GVMAG-M-3300025572-1</strain>
    </source>
</reference>
<dbReference type="AlphaFoldDB" id="A0A6C0IX19"/>
<dbReference type="EMBL" id="MN740283">
    <property type="protein sequence ID" value="QHT97838.1"/>
    <property type="molecule type" value="Genomic_DNA"/>
</dbReference>
<accession>A0A6C0IX19</accession>
<evidence type="ECO:0000313" key="1">
    <source>
        <dbReference type="EMBL" id="QHT97838.1"/>
    </source>
</evidence>